<organism evidence="10">
    <name type="scientific">Vanderwaltozyma polyspora (strain ATCC 22028 / DSM 70294 / BCRC 21397 / CBS 2163 / NBRC 10782 / NRRL Y-8283 / UCD 57-17)</name>
    <name type="common">Kluyveromyces polysporus</name>
    <dbReference type="NCBI Taxonomy" id="436907"/>
    <lineage>
        <taxon>Eukaryota</taxon>
        <taxon>Fungi</taxon>
        <taxon>Dikarya</taxon>
        <taxon>Ascomycota</taxon>
        <taxon>Saccharomycotina</taxon>
        <taxon>Saccharomycetes</taxon>
        <taxon>Saccharomycetales</taxon>
        <taxon>Saccharomycetaceae</taxon>
        <taxon>Vanderwaltozyma</taxon>
    </lineage>
</organism>
<dbReference type="PANTHER" id="PTHR10430">
    <property type="entry name" value="PEROXIREDOXIN"/>
    <property type="match status" value="1"/>
</dbReference>
<evidence type="ECO:0000259" key="8">
    <source>
        <dbReference type="PROSITE" id="PS51352"/>
    </source>
</evidence>
<dbReference type="EMBL" id="DS480400">
    <property type="protein sequence ID" value="EDO17682.1"/>
    <property type="molecule type" value="Genomic_DNA"/>
</dbReference>
<dbReference type="InterPro" id="IPR013740">
    <property type="entry name" value="Redoxin"/>
</dbReference>
<dbReference type="KEGG" id="vpo:Kpol_1004p59"/>
<keyword evidence="4 7" id="KW-0560">Oxidoreductase</keyword>
<evidence type="ECO:0000313" key="9">
    <source>
        <dbReference type="EMBL" id="EDO17682.1"/>
    </source>
</evidence>
<dbReference type="GO" id="GO:0005739">
    <property type="term" value="C:mitochondrion"/>
    <property type="evidence" value="ECO:0007669"/>
    <property type="project" value="TreeGrafter"/>
</dbReference>
<comment type="similarity">
    <text evidence="1 7">Belongs to the peroxiredoxin family. Prx5 subfamily.</text>
</comment>
<feature type="active site" description="Cysteine sulfenic acid (-SOH) intermediate" evidence="6">
    <location>
        <position position="64"/>
    </location>
</feature>
<keyword evidence="3 7" id="KW-0049">Antioxidant</keyword>
<evidence type="ECO:0000256" key="5">
    <source>
        <dbReference type="ARBA" id="ARBA00023284"/>
    </source>
</evidence>
<dbReference type="CDD" id="cd03013">
    <property type="entry name" value="PRX5_like"/>
    <property type="match status" value="1"/>
</dbReference>
<dbReference type="HOGENOM" id="CLU_072440_1_1_1"/>
<evidence type="ECO:0000256" key="1">
    <source>
        <dbReference type="ARBA" id="ARBA00010505"/>
    </source>
</evidence>
<dbReference type="InterPro" id="IPR013766">
    <property type="entry name" value="Thioredoxin_domain"/>
</dbReference>
<dbReference type="Pfam" id="PF08534">
    <property type="entry name" value="Redoxin"/>
    <property type="match status" value="1"/>
</dbReference>
<gene>
    <name evidence="9" type="ORF">Kpol_1004p59</name>
</gene>
<dbReference type="eggNOG" id="KOG0541">
    <property type="taxonomic scope" value="Eukaryota"/>
</dbReference>
<dbReference type="Proteomes" id="UP000000267">
    <property type="component" value="Unassembled WGS sequence"/>
</dbReference>
<proteinExistence type="inferred from homology"/>
<dbReference type="OrthoDB" id="1882547at2759"/>
<keyword evidence="5 7" id="KW-0676">Redox-active center</keyword>
<dbReference type="GO" id="GO:0045454">
    <property type="term" value="P:cell redox homeostasis"/>
    <property type="evidence" value="ECO:0007669"/>
    <property type="project" value="EnsemblFungi"/>
</dbReference>
<dbReference type="GO" id="GO:0010038">
    <property type="term" value="P:response to metal ion"/>
    <property type="evidence" value="ECO:0007669"/>
    <property type="project" value="EnsemblFungi"/>
</dbReference>
<dbReference type="InterPro" id="IPR036249">
    <property type="entry name" value="Thioredoxin-like_sf"/>
</dbReference>
<dbReference type="PROSITE" id="PS51352">
    <property type="entry name" value="THIOREDOXIN_2"/>
    <property type="match status" value="1"/>
</dbReference>
<dbReference type="Gene3D" id="3.40.30.10">
    <property type="entry name" value="Glutaredoxin"/>
    <property type="match status" value="1"/>
</dbReference>
<dbReference type="GO" id="GO:0042744">
    <property type="term" value="P:hydrogen peroxide catabolic process"/>
    <property type="evidence" value="ECO:0007669"/>
    <property type="project" value="TreeGrafter"/>
</dbReference>
<name>A7TJB3_VANPO</name>
<accession>A7TJB3</accession>
<evidence type="ECO:0000256" key="3">
    <source>
        <dbReference type="ARBA" id="ARBA00022862"/>
    </source>
</evidence>
<evidence type="ECO:0000256" key="2">
    <source>
        <dbReference type="ARBA" id="ARBA00022559"/>
    </source>
</evidence>
<evidence type="ECO:0000256" key="7">
    <source>
        <dbReference type="RuleBase" id="RU366011"/>
    </source>
</evidence>
<dbReference type="GeneID" id="5545923"/>
<dbReference type="OMA" id="HVPEYIQ"/>
<sequence>MSVSALVNKPLPTGDFKFQYISILPSDANQDACKMPVTIDWTQFVKENKTIVITGAPAAFSPTCSISHIPGYLEKKDELLKKADQIIVLTVDNPFAQQAWARQLGVTDTTKLKFASDAGAHFIKSLGLELDVGNGVFWSGRWALVVKDGIVTYAGKEENPATDVTVSSVDSVLAAL</sequence>
<dbReference type="STRING" id="436907.A7TJB3"/>
<reference evidence="9 10" key="1">
    <citation type="journal article" date="2007" name="Proc. Natl. Acad. Sci. U.S.A.">
        <title>Independent sorting-out of thousands of duplicated gene pairs in two yeast species descended from a whole-genome duplication.</title>
        <authorList>
            <person name="Scannell D.R."/>
            <person name="Frank A.C."/>
            <person name="Conant G.C."/>
            <person name="Byrne K.P."/>
            <person name="Woolfit M."/>
            <person name="Wolfe K.H."/>
        </authorList>
    </citation>
    <scope>NUCLEOTIDE SEQUENCE [LARGE SCALE GENOMIC DNA]</scope>
    <source>
        <strain evidence="10">ATCC 22028 / DSM 70294 / BCRC 21397 / CBS 2163 / NBRC 10782 / NRRL Y-8283 / UCD 57-17</strain>
    </source>
</reference>
<dbReference type="GO" id="GO:0008379">
    <property type="term" value="F:thioredoxin peroxidase activity"/>
    <property type="evidence" value="ECO:0007669"/>
    <property type="project" value="EnsemblFungi"/>
</dbReference>
<dbReference type="FunCoup" id="A7TJB3">
    <property type="interactions" value="624"/>
</dbReference>
<dbReference type="GO" id="GO:0005777">
    <property type="term" value="C:peroxisome"/>
    <property type="evidence" value="ECO:0007669"/>
    <property type="project" value="TreeGrafter"/>
</dbReference>
<feature type="domain" description="Thioredoxin" evidence="8">
    <location>
        <begin position="5"/>
        <end position="176"/>
    </location>
</feature>
<keyword evidence="2 7" id="KW-0575">Peroxidase</keyword>
<dbReference type="InterPro" id="IPR037944">
    <property type="entry name" value="PRX5-like"/>
</dbReference>
<evidence type="ECO:0000256" key="6">
    <source>
        <dbReference type="PIRSR" id="PIRSR637944-1"/>
    </source>
</evidence>
<dbReference type="InParanoid" id="A7TJB3"/>
<evidence type="ECO:0000256" key="4">
    <source>
        <dbReference type="ARBA" id="ARBA00023002"/>
    </source>
</evidence>
<comment type="function">
    <text evidence="7">Thiol-specific peroxidase that catalyzes the reduction of hydrogen peroxide and organic hydroperoxides to water and alcohols, respectively. Plays a role in cell protection against oxidative stress by detoxifying peroxides.</text>
</comment>
<dbReference type="RefSeq" id="XP_001645540.1">
    <property type="nucleotide sequence ID" value="XM_001645490.1"/>
</dbReference>
<dbReference type="PANTHER" id="PTHR10430:SF16">
    <property type="entry name" value="PEROXIREDOXIN-5, MITOCHONDRIAL"/>
    <property type="match status" value="1"/>
</dbReference>
<dbReference type="AlphaFoldDB" id="A7TJB3"/>
<dbReference type="SUPFAM" id="SSF52833">
    <property type="entry name" value="Thioredoxin-like"/>
    <property type="match status" value="1"/>
</dbReference>
<keyword evidence="10" id="KW-1185">Reference proteome</keyword>
<evidence type="ECO:0000313" key="10">
    <source>
        <dbReference type="Proteomes" id="UP000000267"/>
    </source>
</evidence>
<dbReference type="PhylomeDB" id="A7TJB3"/>
<dbReference type="GO" id="GO:0034599">
    <property type="term" value="P:cellular response to oxidative stress"/>
    <property type="evidence" value="ECO:0007669"/>
    <property type="project" value="EnsemblFungi"/>
</dbReference>
<protein>
    <recommendedName>
        <fullName evidence="8">Thioredoxin domain-containing protein</fullName>
    </recommendedName>
</protein>